<proteinExistence type="predicted"/>
<dbReference type="Proteomes" id="UP001060085">
    <property type="component" value="Linkage Group LG05"/>
</dbReference>
<protein>
    <submittedName>
        <fullName evidence="1">Uncharacterized protein</fullName>
    </submittedName>
</protein>
<organism evidence="1 2">
    <name type="scientific">Catharanthus roseus</name>
    <name type="common">Madagascar periwinkle</name>
    <name type="synonym">Vinca rosea</name>
    <dbReference type="NCBI Taxonomy" id="4058"/>
    <lineage>
        <taxon>Eukaryota</taxon>
        <taxon>Viridiplantae</taxon>
        <taxon>Streptophyta</taxon>
        <taxon>Embryophyta</taxon>
        <taxon>Tracheophyta</taxon>
        <taxon>Spermatophyta</taxon>
        <taxon>Magnoliopsida</taxon>
        <taxon>eudicotyledons</taxon>
        <taxon>Gunneridae</taxon>
        <taxon>Pentapetalae</taxon>
        <taxon>asterids</taxon>
        <taxon>lamiids</taxon>
        <taxon>Gentianales</taxon>
        <taxon>Apocynaceae</taxon>
        <taxon>Rauvolfioideae</taxon>
        <taxon>Vinceae</taxon>
        <taxon>Catharanthinae</taxon>
        <taxon>Catharanthus</taxon>
    </lineage>
</organism>
<name>A0ACC0ARY8_CATRO</name>
<keyword evidence="2" id="KW-1185">Reference proteome</keyword>
<accession>A0ACC0ARY8</accession>
<dbReference type="EMBL" id="CM044705">
    <property type="protein sequence ID" value="KAI5662747.1"/>
    <property type="molecule type" value="Genomic_DNA"/>
</dbReference>
<comment type="caution">
    <text evidence="1">The sequence shown here is derived from an EMBL/GenBank/DDBJ whole genome shotgun (WGS) entry which is preliminary data.</text>
</comment>
<sequence length="1043" mass="115574">MFPWNLAEFFSFWGFLSPTQEMSKTTKLSLQVFTFFLFLIILPLLVNSQISQEKTILLNLKDHWLNPESLSHWTSSSDPCTWPELNCTGGSVTGIHLANQNITETIPSFICDLKNLTILDLHLNFFPGQFPKVLYNCSNLEYLDLSLNSFVGNIPDDIDKLSPRLEYFSLEGNNFTGDIPATIGGLKGLRQLKLSANFFNGSVPSDIGNLSNLEVLVLSQNGFAPQEIPTSFTKLTKLKDLWMHDANLIGEIPEEIGNMASLEYLDLSVNGLTGSIPDGLFLLKNLSIVYLYKNNLSGPIPQSIEALNLQIIDLSYNNLNGTIPEDFGKLTSLTGLALFTNNLSGEVPASIGRLPLLEDVGLFTNNLSGELPQDFGKYSMLRTFQVSTNNFVGNLPEHLCSNGVLMGLIAFENKLTGELPKSLANCGTLEYFRIHGNKLSGDIPDGLWSLRNLTWLTVNDNSFTGQIPSKIASNLTMLDISNNQFSGEIPEAVATMKNLQSFKASNNFLSGRFPQELTSFSQLTTLLLNGNNLSGELPSNIISWNALAVLNLSRNRLSGKIPSGLGRLRVLTELDLSENDFSGEIPPEIGRLRPTGLNFSSNRLSGKIPGEFENAAFNRSFLANPGLCANDPSLGLNSCASQTRKSSRRSPTFIAAVSSIAGAGFLVILIYAFFLIRSYRKRKENLQSTWKLTSFQKLNFTESTILSSLTDSFLIGSGGSGKVYRVPLNRSGGFVAVKKICNVKKTDERLEKQFVAEVEILGTIRHSNIVKLMCCISAENSKLLVYEYMENRSLDRWLHYKGRPSSNISGSVRHIVLEWPQRLNIAIGAAKGLCYMHHDCSPPIIHRDIKSSNILLDSAFNAKIADFGLASILEKDGSHNTMSVVAGSFGYIAPEYAQTRRVNEKIDVYSFGVILLELVTGRHPNEGDENSSLAEWAWRHIHEEKSIVDAIDEDIKEECYIDEITNVFKLGIFCTHVLPSNRPTMRDVLQILLRCSSHLMSLVDNKHRGEYDVAPLLSNSRSEKLLEDDDDDDDEDGGFTSIV</sequence>
<reference evidence="2" key="1">
    <citation type="journal article" date="2023" name="Nat. Plants">
        <title>Single-cell RNA sequencing provides a high-resolution roadmap for understanding the multicellular compartmentation of specialized metabolism.</title>
        <authorList>
            <person name="Sun S."/>
            <person name="Shen X."/>
            <person name="Li Y."/>
            <person name="Li Y."/>
            <person name="Wang S."/>
            <person name="Li R."/>
            <person name="Zhang H."/>
            <person name="Shen G."/>
            <person name="Guo B."/>
            <person name="Wei J."/>
            <person name="Xu J."/>
            <person name="St-Pierre B."/>
            <person name="Chen S."/>
            <person name="Sun C."/>
        </authorList>
    </citation>
    <scope>NUCLEOTIDE SEQUENCE [LARGE SCALE GENOMIC DNA]</scope>
</reference>
<gene>
    <name evidence="1" type="ORF">M9H77_22070</name>
</gene>
<evidence type="ECO:0000313" key="2">
    <source>
        <dbReference type="Proteomes" id="UP001060085"/>
    </source>
</evidence>
<evidence type="ECO:0000313" key="1">
    <source>
        <dbReference type="EMBL" id="KAI5662747.1"/>
    </source>
</evidence>